<comment type="subunit">
    <text evidence="1 8">Homodimer.</text>
</comment>
<feature type="active site" description="Proton donor" evidence="8">
    <location>
        <position position="41"/>
    </location>
</feature>
<dbReference type="RefSeq" id="WP_136077988.1">
    <property type="nucleotide sequence ID" value="NZ_CAAHFG010000001.1"/>
</dbReference>
<dbReference type="EC" id="6.3.4.4" evidence="8 10"/>
<dbReference type="CDD" id="cd03108">
    <property type="entry name" value="AdSS"/>
    <property type="match status" value="1"/>
</dbReference>
<name>A0A6C2TX99_PONDE</name>
<evidence type="ECO:0000256" key="10">
    <source>
        <dbReference type="RuleBase" id="RU000520"/>
    </source>
</evidence>
<dbReference type="GO" id="GO:0044208">
    <property type="term" value="P:'de novo' AMP biosynthetic process"/>
    <property type="evidence" value="ECO:0007669"/>
    <property type="project" value="UniProtKB-UniRule"/>
</dbReference>
<dbReference type="FunFam" id="1.10.300.10:FF:000001">
    <property type="entry name" value="Adenylosuccinate synthetase"/>
    <property type="match status" value="1"/>
</dbReference>
<keyword evidence="5 8" id="KW-0658">Purine biosynthesis</keyword>
<dbReference type="GO" id="GO:0000287">
    <property type="term" value="F:magnesium ion binding"/>
    <property type="evidence" value="ECO:0007669"/>
    <property type="project" value="UniProtKB-UniRule"/>
</dbReference>
<dbReference type="SMART" id="SM00788">
    <property type="entry name" value="Adenylsucc_synt"/>
    <property type="match status" value="1"/>
</dbReference>
<dbReference type="InterPro" id="IPR042110">
    <property type="entry name" value="Adenylosuccinate_synth_dom2"/>
</dbReference>
<gene>
    <name evidence="8 11" type="primary">purA</name>
    <name evidence="11" type="ORF">PDESU_00859</name>
</gene>
<keyword evidence="7 8" id="KW-0342">GTP-binding</keyword>
<dbReference type="PANTHER" id="PTHR11846">
    <property type="entry name" value="ADENYLOSUCCINATE SYNTHETASE"/>
    <property type="match status" value="1"/>
</dbReference>
<dbReference type="SUPFAM" id="SSF52540">
    <property type="entry name" value="P-loop containing nucleoside triphosphate hydrolases"/>
    <property type="match status" value="1"/>
</dbReference>
<dbReference type="Gene3D" id="3.40.440.10">
    <property type="entry name" value="Adenylosuccinate Synthetase, subunit A, domain 1"/>
    <property type="match status" value="1"/>
</dbReference>
<comment type="cofactor">
    <cofactor evidence="8">
        <name>Mg(2+)</name>
        <dbReference type="ChEBI" id="CHEBI:18420"/>
    </cofactor>
    <text evidence="8">Binds 1 Mg(2+) ion per subunit.</text>
</comment>
<evidence type="ECO:0000313" key="11">
    <source>
        <dbReference type="EMBL" id="VGO12308.1"/>
    </source>
</evidence>
<sequence>MSKTVLIGSQWGDEGKGKIIDVLTANADWVVRYQGGNNAGHTVEIGDQKYVLHLTPSGILREACKCVIGNGLVVDIYGLMTELTELVERGIKLEGRLFISDRAHIVLPYHKALDGTKEGNLEEGKKIGTTKRGIGPAYMDKADRIGLRMGDILESDFFDRVRALTADKNKIIEAMGGAALDVEEVIADMTEAANYLKPFICDTIPILHKAVQDDDEILFEGAQGVMLDVDFGTYPFVTSSSTGAGGAPAGSGIPPNAIDRCVGIVKAYTTRVGEGPFPTELFDDMGMHIAKVGHEFGATTGRPRRCGWFDAVIAKYSAMVGGINEWSLMKLDVLDAVETIKVCVAYECDGERIDHVPASISKLARCTPIYEEFKGWNTPTTECTCWEELPEQAQKYVEYIEKITGVKVSILSVGPKRASTMLLDR</sequence>
<feature type="binding site" evidence="8">
    <location>
        <position position="40"/>
    </location>
    <ligand>
        <name>Mg(2+)</name>
        <dbReference type="ChEBI" id="CHEBI:18420"/>
    </ligand>
</feature>
<feature type="binding site" evidence="8">
    <location>
        <begin position="330"/>
        <end position="332"/>
    </location>
    <ligand>
        <name>GTP</name>
        <dbReference type="ChEBI" id="CHEBI:37565"/>
    </ligand>
</feature>
<dbReference type="Proteomes" id="UP000366872">
    <property type="component" value="Unassembled WGS sequence"/>
</dbReference>
<keyword evidence="12" id="KW-1185">Reference proteome</keyword>
<feature type="binding site" evidence="8">
    <location>
        <position position="13"/>
    </location>
    <ligand>
        <name>Mg(2+)</name>
        <dbReference type="ChEBI" id="CHEBI:18420"/>
    </ligand>
</feature>
<evidence type="ECO:0000256" key="8">
    <source>
        <dbReference type="HAMAP-Rule" id="MF_00011"/>
    </source>
</evidence>
<feature type="binding site" description="in other chain" evidence="8">
    <location>
        <begin position="13"/>
        <end position="16"/>
    </location>
    <ligand>
        <name>IMP</name>
        <dbReference type="ChEBI" id="CHEBI:58053"/>
        <note>ligand shared between dimeric partners</note>
    </ligand>
</feature>
<dbReference type="PANTHER" id="PTHR11846:SF0">
    <property type="entry name" value="ADENYLOSUCCINATE SYNTHETASE"/>
    <property type="match status" value="1"/>
</dbReference>
<dbReference type="PROSITE" id="PS00513">
    <property type="entry name" value="ADENYLOSUCCIN_SYN_2"/>
    <property type="match status" value="1"/>
</dbReference>
<dbReference type="Pfam" id="PF00709">
    <property type="entry name" value="Adenylsucc_synt"/>
    <property type="match status" value="1"/>
</dbReference>
<evidence type="ECO:0000256" key="3">
    <source>
        <dbReference type="ARBA" id="ARBA00022723"/>
    </source>
</evidence>
<dbReference type="GO" id="GO:0005525">
    <property type="term" value="F:GTP binding"/>
    <property type="evidence" value="ECO:0007669"/>
    <property type="project" value="UniProtKB-UniRule"/>
</dbReference>
<keyword evidence="2 8" id="KW-0436">Ligase</keyword>
<protein>
    <recommendedName>
        <fullName evidence="8 10">Adenylosuccinate synthetase</fullName>
        <shortName evidence="8">AMPSase</shortName>
        <shortName evidence="8">AdSS</shortName>
        <ecNumber evidence="8 10">6.3.4.4</ecNumber>
    </recommendedName>
    <alternativeName>
        <fullName evidence="8">IMP--aspartate ligase</fullName>
    </alternativeName>
</protein>
<evidence type="ECO:0000256" key="4">
    <source>
        <dbReference type="ARBA" id="ARBA00022741"/>
    </source>
</evidence>
<keyword evidence="8" id="KW-0963">Cytoplasm</keyword>
<feature type="binding site" description="in other chain" evidence="8">
    <location>
        <position position="238"/>
    </location>
    <ligand>
        <name>IMP</name>
        <dbReference type="ChEBI" id="CHEBI:58053"/>
        <note>ligand shared between dimeric partners</note>
    </ligand>
</feature>
<dbReference type="Gene3D" id="1.10.300.10">
    <property type="entry name" value="Adenylosuccinate Synthetase, subunit A, domain 2"/>
    <property type="match status" value="1"/>
</dbReference>
<comment type="catalytic activity">
    <reaction evidence="8 10">
        <text>IMP + L-aspartate + GTP = N(6)-(1,2-dicarboxyethyl)-AMP + GDP + phosphate + 2 H(+)</text>
        <dbReference type="Rhea" id="RHEA:15753"/>
        <dbReference type="ChEBI" id="CHEBI:15378"/>
        <dbReference type="ChEBI" id="CHEBI:29991"/>
        <dbReference type="ChEBI" id="CHEBI:37565"/>
        <dbReference type="ChEBI" id="CHEBI:43474"/>
        <dbReference type="ChEBI" id="CHEBI:57567"/>
        <dbReference type="ChEBI" id="CHEBI:58053"/>
        <dbReference type="ChEBI" id="CHEBI:58189"/>
        <dbReference type="EC" id="6.3.4.4"/>
    </reaction>
</comment>
<dbReference type="HAMAP" id="MF_00011">
    <property type="entry name" value="Adenylosucc_synth"/>
    <property type="match status" value="1"/>
</dbReference>
<evidence type="ECO:0000256" key="6">
    <source>
        <dbReference type="ARBA" id="ARBA00022842"/>
    </source>
</evidence>
<dbReference type="UniPathway" id="UPA00075">
    <property type="reaction ID" value="UER00335"/>
</dbReference>
<reference evidence="11 12" key="1">
    <citation type="submission" date="2019-04" db="EMBL/GenBank/DDBJ databases">
        <authorList>
            <person name="Van Vliet M D."/>
        </authorList>
    </citation>
    <scope>NUCLEOTIDE SEQUENCE [LARGE SCALE GENOMIC DNA]</scope>
    <source>
        <strain evidence="11 12">F1</strain>
    </source>
</reference>
<dbReference type="InterPro" id="IPR001114">
    <property type="entry name" value="Adenylosuccinate_synthetase"/>
</dbReference>
<accession>A0A6C2TX99</accession>
<feature type="binding site" evidence="8">
    <location>
        <begin position="12"/>
        <end position="18"/>
    </location>
    <ligand>
        <name>GTP</name>
        <dbReference type="ChEBI" id="CHEBI:37565"/>
    </ligand>
</feature>
<dbReference type="EMBL" id="CAAHFG010000001">
    <property type="protein sequence ID" value="VGO12308.1"/>
    <property type="molecule type" value="Genomic_DNA"/>
</dbReference>
<dbReference type="InterPro" id="IPR027417">
    <property type="entry name" value="P-loop_NTPase"/>
</dbReference>
<dbReference type="InterPro" id="IPR042109">
    <property type="entry name" value="Adenylosuccinate_synth_dom1"/>
</dbReference>
<feature type="binding site" evidence="8">
    <location>
        <position position="304"/>
    </location>
    <ligand>
        <name>GTP</name>
        <dbReference type="ChEBI" id="CHEBI:37565"/>
    </ligand>
</feature>
<feature type="active site" description="Proton acceptor" evidence="8">
    <location>
        <position position="13"/>
    </location>
</feature>
<evidence type="ECO:0000256" key="9">
    <source>
        <dbReference type="PROSITE-ProRule" id="PRU10134"/>
    </source>
</evidence>
<feature type="active site" evidence="9">
    <location>
        <position position="141"/>
    </location>
</feature>
<dbReference type="InterPro" id="IPR018220">
    <property type="entry name" value="Adenylosuccin_syn_GTP-bd"/>
</dbReference>
<dbReference type="PROSITE" id="PS01266">
    <property type="entry name" value="ADENYLOSUCCIN_SYN_1"/>
    <property type="match status" value="1"/>
</dbReference>
<evidence type="ECO:0000256" key="7">
    <source>
        <dbReference type="ARBA" id="ARBA00023134"/>
    </source>
</evidence>
<dbReference type="InterPro" id="IPR042111">
    <property type="entry name" value="Adenylosuccinate_synth_dom3"/>
</dbReference>
<evidence type="ECO:0000256" key="1">
    <source>
        <dbReference type="ARBA" id="ARBA00011738"/>
    </source>
</evidence>
<dbReference type="NCBIfam" id="NF002223">
    <property type="entry name" value="PRK01117.1"/>
    <property type="match status" value="1"/>
</dbReference>
<feature type="binding site" evidence="8">
    <location>
        <begin position="40"/>
        <end position="42"/>
    </location>
    <ligand>
        <name>GTP</name>
        <dbReference type="ChEBI" id="CHEBI:37565"/>
    </ligand>
</feature>
<feature type="binding site" description="in other chain" evidence="8">
    <location>
        <position position="223"/>
    </location>
    <ligand>
        <name>IMP</name>
        <dbReference type="ChEBI" id="CHEBI:58053"/>
        <note>ligand shared between dimeric partners</note>
    </ligand>
</feature>
<feature type="binding site" evidence="8">
    <location>
        <position position="144"/>
    </location>
    <ligand>
        <name>IMP</name>
        <dbReference type="ChEBI" id="CHEBI:58053"/>
        <note>ligand shared between dimeric partners</note>
    </ligand>
</feature>
<feature type="binding site" evidence="8">
    <location>
        <begin position="298"/>
        <end position="304"/>
    </location>
    <ligand>
        <name>substrate</name>
    </ligand>
</feature>
<comment type="similarity">
    <text evidence="8 10">Belongs to the adenylosuccinate synthetase family.</text>
</comment>
<dbReference type="Gene3D" id="3.90.170.10">
    <property type="entry name" value="Adenylosuccinate Synthetase, subunit A, domain 3"/>
    <property type="match status" value="1"/>
</dbReference>
<dbReference type="AlphaFoldDB" id="A0A6C2TX99"/>
<dbReference type="FunFam" id="3.90.170.10:FF:000001">
    <property type="entry name" value="Adenylosuccinate synthetase"/>
    <property type="match status" value="1"/>
</dbReference>
<dbReference type="GO" id="GO:0005737">
    <property type="term" value="C:cytoplasm"/>
    <property type="evidence" value="ECO:0007669"/>
    <property type="project" value="UniProtKB-SubCell"/>
</dbReference>
<evidence type="ECO:0000313" key="12">
    <source>
        <dbReference type="Proteomes" id="UP000366872"/>
    </source>
</evidence>
<dbReference type="InterPro" id="IPR033128">
    <property type="entry name" value="Adenylosuccin_syn_Lys_AS"/>
</dbReference>
<keyword evidence="6 8" id="KW-0460">Magnesium</keyword>
<comment type="function">
    <text evidence="8">Plays an important role in the de novo pathway of purine nucleotide biosynthesis. Catalyzes the first committed step in the biosynthesis of AMP from IMP.</text>
</comment>
<feature type="binding site" description="in other chain" evidence="8">
    <location>
        <position position="130"/>
    </location>
    <ligand>
        <name>IMP</name>
        <dbReference type="ChEBI" id="CHEBI:58053"/>
        <note>ligand shared between dimeric partners</note>
    </ligand>
</feature>
<feature type="binding site" evidence="8">
    <location>
        <begin position="412"/>
        <end position="414"/>
    </location>
    <ligand>
        <name>GTP</name>
        <dbReference type="ChEBI" id="CHEBI:37565"/>
    </ligand>
</feature>
<keyword evidence="4 8" id="KW-0547">Nucleotide-binding</keyword>
<feature type="binding site" description="in other chain" evidence="8">
    <location>
        <position position="302"/>
    </location>
    <ligand>
        <name>IMP</name>
        <dbReference type="ChEBI" id="CHEBI:58053"/>
        <note>ligand shared between dimeric partners</note>
    </ligand>
</feature>
<evidence type="ECO:0000256" key="5">
    <source>
        <dbReference type="ARBA" id="ARBA00022755"/>
    </source>
</evidence>
<comment type="subcellular location">
    <subcellularLocation>
        <location evidence="8">Cytoplasm</location>
    </subcellularLocation>
</comment>
<comment type="pathway">
    <text evidence="8 10">Purine metabolism; AMP biosynthesis via de novo pathway; AMP from IMP: step 1/2.</text>
</comment>
<feature type="binding site" description="in other chain" evidence="8">
    <location>
        <begin position="38"/>
        <end position="41"/>
    </location>
    <ligand>
        <name>IMP</name>
        <dbReference type="ChEBI" id="CHEBI:58053"/>
        <note>ligand shared between dimeric partners</note>
    </ligand>
</feature>
<dbReference type="NCBIfam" id="TIGR00184">
    <property type="entry name" value="purA"/>
    <property type="match status" value="1"/>
</dbReference>
<organism evidence="11 12">
    <name type="scientific">Pontiella desulfatans</name>
    <dbReference type="NCBI Taxonomy" id="2750659"/>
    <lineage>
        <taxon>Bacteria</taxon>
        <taxon>Pseudomonadati</taxon>
        <taxon>Kiritimatiellota</taxon>
        <taxon>Kiritimatiellia</taxon>
        <taxon>Kiritimatiellales</taxon>
        <taxon>Pontiellaceae</taxon>
        <taxon>Pontiella</taxon>
    </lineage>
</organism>
<evidence type="ECO:0000256" key="2">
    <source>
        <dbReference type="ARBA" id="ARBA00022598"/>
    </source>
</evidence>
<dbReference type="GO" id="GO:0004019">
    <property type="term" value="F:adenylosuccinate synthase activity"/>
    <property type="evidence" value="ECO:0007669"/>
    <property type="project" value="UniProtKB-UniRule"/>
</dbReference>
<keyword evidence="3 8" id="KW-0479">Metal-binding</keyword>
<proteinExistence type="inferred from homology"/>
<dbReference type="GO" id="GO:0046040">
    <property type="term" value="P:IMP metabolic process"/>
    <property type="evidence" value="ECO:0007669"/>
    <property type="project" value="TreeGrafter"/>
</dbReference>